<keyword evidence="1" id="KW-0472">Membrane</keyword>
<name>A0A1J5SVK6_9ZZZZ</name>
<reference evidence="2" key="1">
    <citation type="submission" date="2016-10" db="EMBL/GenBank/DDBJ databases">
        <title>Sequence of Gallionella enrichment culture.</title>
        <authorList>
            <person name="Poehlein A."/>
            <person name="Muehling M."/>
            <person name="Daniel R."/>
        </authorList>
    </citation>
    <scope>NUCLEOTIDE SEQUENCE</scope>
</reference>
<evidence type="ECO:0000313" key="2">
    <source>
        <dbReference type="EMBL" id="OIR12545.1"/>
    </source>
</evidence>
<dbReference type="AlphaFoldDB" id="A0A1J5SVK6"/>
<organism evidence="2">
    <name type="scientific">mine drainage metagenome</name>
    <dbReference type="NCBI Taxonomy" id="410659"/>
    <lineage>
        <taxon>unclassified sequences</taxon>
        <taxon>metagenomes</taxon>
        <taxon>ecological metagenomes</taxon>
    </lineage>
</organism>
<comment type="caution">
    <text evidence="2">The sequence shown here is derived from an EMBL/GenBank/DDBJ whole genome shotgun (WGS) entry which is preliminary data.</text>
</comment>
<feature type="transmembrane region" description="Helical" evidence="1">
    <location>
        <begin position="7"/>
        <end position="27"/>
    </location>
</feature>
<dbReference type="EMBL" id="MLJW01000017">
    <property type="protein sequence ID" value="OIR12545.1"/>
    <property type="molecule type" value="Genomic_DNA"/>
</dbReference>
<accession>A0A1J5SVK6</accession>
<proteinExistence type="predicted"/>
<gene>
    <name evidence="2" type="ORF">GALL_62450</name>
</gene>
<keyword evidence="1" id="KW-0812">Transmembrane</keyword>
<keyword evidence="1" id="KW-1133">Transmembrane helix</keyword>
<sequence length="40" mass="4452">MLSLIEVMMMAIGEIGVIMRIVIIKMITVKNMVTVMGVIE</sequence>
<protein>
    <submittedName>
        <fullName evidence="2">Uncharacterized protein</fullName>
    </submittedName>
</protein>
<evidence type="ECO:0000256" key="1">
    <source>
        <dbReference type="SAM" id="Phobius"/>
    </source>
</evidence>